<dbReference type="Gene3D" id="3.30.450.150">
    <property type="entry name" value="Haem-degrading domain"/>
    <property type="match status" value="1"/>
</dbReference>
<gene>
    <name evidence="1" type="ORF">GCM10009775_16230</name>
</gene>
<organism evidence="1 2">
    <name type="scientific">Microbacterium aoyamense</name>
    <dbReference type="NCBI Taxonomy" id="344166"/>
    <lineage>
        <taxon>Bacteria</taxon>
        <taxon>Bacillati</taxon>
        <taxon>Actinomycetota</taxon>
        <taxon>Actinomycetes</taxon>
        <taxon>Micrococcales</taxon>
        <taxon>Microbacteriaceae</taxon>
        <taxon>Microbacterium</taxon>
    </lineage>
</organism>
<dbReference type="InterPro" id="IPR010371">
    <property type="entry name" value="YBR137W-like"/>
</dbReference>
<dbReference type="RefSeq" id="WP_248147028.1">
    <property type="nucleotide sequence ID" value="NZ_BAAAOF010000002.1"/>
</dbReference>
<dbReference type="SUPFAM" id="SSF143744">
    <property type="entry name" value="GlcG-like"/>
    <property type="match status" value="1"/>
</dbReference>
<dbReference type="PANTHER" id="PTHR28255:SF1">
    <property type="entry name" value="UPF0303 PROTEIN YBR137W"/>
    <property type="match status" value="1"/>
</dbReference>
<evidence type="ECO:0000313" key="1">
    <source>
        <dbReference type="EMBL" id="GAA1924682.1"/>
    </source>
</evidence>
<dbReference type="PANTHER" id="PTHR28255">
    <property type="match status" value="1"/>
</dbReference>
<proteinExistence type="predicted"/>
<name>A0ABN2PM44_9MICO</name>
<dbReference type="Pfam" id="PF03928">
    <property type="entry name" value="HbpS-like"/>
    <property type="match status" value="1"/>
</dbReference>
<evidence type="ECO:0000313" key="2">
    <source>
        <dbReference type="Proteomes" id="UP001501343"/>
    </source>
</evidence>
<protein>
    <submittedName>
        <fullName evidence="1">Heme-binding protein</fullName>
    </submittedName>
</protein>
<accession>A0ABN2PM44</accession>
<sequence>MSVYDRIVPEWEAFEYADAWRLGVLLHDLAAERGHGVAIDIRRPTGLILFRAVLPGATLDQEHWIRKKAALVFRFETSSGDIAERLIGAGVDVGAMGWLDPSEYALAGGSVPVKVRGAGIVAAATVSGLTSEGDHALVIEAMQRLLAESDN</sequence>
<dbReference type="Proteomes" id="UP001501343">
    <property type="component" value="Unassembled WGS sequence"/>
</dbReference>
<dbReference type="EMBL" id="BAAAOF010000002">
    <property type="protein sequence ID" value="GAA1924682.1"/>
    <property type="molecule type" value="Genomic_DNA"/>
</dbReference>
<comment type="caution">
    <text evidence="1">The sequence shown here is derived from an EMBL/GenBank/DDBJ whole genome shotgun (WGS) entry which is preliminary data.</text>
</comment>
<keyword evidence="2" id="KW-1185">Reference proteome</keyword>
<reference evidence="1 2" key="1">
    <citation type="journal article" date="2019" name="Int. J. Syst. Evol. Microbiol.">
        <title>The Global Catalogue of Microorganisms (GCM) 10K type strain sequencing project: providing services to taxonomists for standard genome sequencing and annotation.</title>
        <authorList>
            <consortium name="The Broad Institute Genomics Platform"/>
            <consortium name="The Broad Institute Genome Sequencing Center for Infectious Disease"/>
            <person name="Wu L."/>
            <person name="Ma J."/>
        </authorList>
    </citation>
    <scope>NUCLEOTIDE SEQUENCE [LARGE SCALE GENOMIC DNA]</scope>
    <source>
        <strain evidence="1 2">JCM 14900</strain>
    </source>
</reference>
<dbReference type="InterPro" id="IPR005624">
    <property type="entry name" value="PduO/GlcC-like"/>
</dbReference>
<dbReference type="InterPro" id="IPR038084">
    <property type="entry name" value="PduO/GlcC-like_sf"/>
</dbReference>